<dbReference type="EMBL" id="BJYS01000006">
    <property type="protein sequence ID" value="GEO03460.1"/>
    <property type="molecule type" value="Genomic_DNA"/>
</dbReference>
<proteinExistence type="predicted"/>
<protein>
    <submittedName>
        <fullName evidence="1">Uncharacterized protein</fullName>
    </submittedName>
</protein>
<dbReference type="Proteomes" id="UP000321532">
    <property type="component" value="Unassembled WGS sequence"/>
</dbReference>
<evidence type="ECO:0000313" key="2">
    <source>
        <dbReference type="Proteomes" id="UP000321532"/>
    </source>
</evidence>
<sequence>MATLLIQENVTDIAYIFGKLADTVESHSERYPELMYITAGLELVKKQSVTRDDLAVLLNLSNYIKDNLSQYLVARNLNHKLQQELELVKAGISLNREEELYLNF</sequence>
<dbReference type="AlphaFoldDB" id="A0A512AUU4"/>
<gene>
    <name evidence="1" type="ORF">AAE02nite_11240</name>
</gene>
<evidence type="ECO:0000313" key="1">
    <source>
        <dbReference type="EMBL" id="GEO03460.1"/>
    </source>
</evidence>
<keyword evidence="2" id="KW-1185">Reference proteome</keyword>
<dbReference type="RefSeq" id="WP_146895831.1">
    <property type="nucleotide sequence ID" value="NZ_BJYS01000006.1"/>
</dbReference>
<organism evidence="1 2">
    <name type="scientific">Adhaeribacter aerolatus</name>
    <dbReference type="NCBI Taxonomy" id="670289"/>
    <lineage>
        <taxon>Bacteria</taxon>
        <taxon>Pseudomonadati</taxon>
        <taxon>Bacteroidota</taxon>
        <taxon>Cytophagia</taxon>
        <taxon>Cytophagales</taxon>
        <taxon>Hymenobacteraceae</taxon>
        <taxon>Adhaeribacter</taxon>
    </lineage>
</organism>
<name>A0A512AUU4_9BACT</name>
<comment type="caution">
    <text evidence="1">The sequence shown here is derived from an EMBL/GenBank/DDBJ whole genome shotgun (WGS) entry which is preliminary data.</text>
</comment>
<accession>A0A512AUU4</accession>
<reference evidence="1 2" key="1">
    <citation type="submission" date="2019-07" db="EMBL/GenBank/DDBJ databases">
        <title>Whole genome shotgun sequence of Adhaeribacter aerolatus NBRC 106133.</title>
        <authorList>
            <person name="Hosoyama A."/>
            <person name="Uohara A."/>
            <person name="Ohji S."/>
            <person name="Ichikawa N."/>
        </authorList>
    </citation>
    <scope>NUCLEOTIDE SEQUENCE [LARGE SCALE GENOMIC DNA]</scope>
    <source>
        <strain evidence="1 2">NBRC 106133</strain>
    </source>
</reference>